<dbReference type="AlphaFoldDB" id="A0A0R2BIR5"/>
<reference evidence="2 3" key="1">
    <citation type="journal article" date="2015" name="Genome Announc.">
        <title>Expanding the biotechnology potential of lactobacilli through comparative genomics of 213 strains and associated genera.</title>
        <authorList>
            <person name="Sun Z."/>
            <person name="Harris H.M."/>
            <person name="McCann A."/>
            <person name="Guo C."/>
            <person name="Argimon S."/>
            <person name="Zhang W."/>
            <person name="Yang X."/>
            <person name="Jeffery I.B."/>
            <person name="Cooney J.C."/>
            <person name="Kagawa T.F."/>
            <person name="Liu W."/>
            <person name="Song Y."/>
            <person name="Salvetti E."/>
            <person name="Wrobel A."/>
            <person name="Rasinkangas P."/>
            <person name="Parkhill J."/>
            <person name="Rea M.C."/>
            <person name="O'Sullivan O."/>
            <person name="Ritari J."/>
            <person name="Douillard F.P."/>
            <person name="Paul Ross R."/>
            <person name="Yang R."/>
            <person name="Briner A.E."/>
            <person name="Felis G.E."/>
            <person name="de Vos W.M."/>
            <person name="Barrangou R."/>
            <person name="Klaenhammer T.R."/>
            <person name="Caufield P.W."/>
            <person name="Cui Y."/>
            <person name="Zhang H."/>
            <person name="O'Toole P.W."/>
        </authorList>
    </citation>
    <scope>NUCLEOTIDE SEQUENCE [LARGE SCALE GENOMIC DNA]</scope>
    <source>
        <strain evidence="2 3">DSM 20515</strain>
    </source>
</reference>
<dbReference type="InterPro" id="IPR006016">
    <property type="entry name" value="UspA"/>
</dbReference>
<dbReference type="EMBL" id="AYYR01000039">
    <property type="protein sequence ID" value="KRM76059.1"/>
    <property type="molecule type" value="Genomic_DNA"/>
</dbReference>
<dbReference type="InterPro" id="IPR014729">
    <property type="entry name" value="Rossmann-like_a/b/a_fold"/>
</dbReference>
<sequence length="153" mass="16726">MSESTEFTPFFFHRVLLTVDEDDSTSTQRAFRYAVTVARDYQAHLGVCSVIESQDINIYDSLTPSKVQEKRDAVQAVVDRYAAAAKEAGIKDVTGFVGEGGDVDDTIIDQIVPDFQPDLIVCGADTEFASHRNPGTVSVQLAKKVPVSVIVVR</sequence>
<dbReference type="STRING" id="33960.TY91_14525"/>
<dbReference type="SUPFAM" id="SSF52402">
    <property type="entry name" value="Adenine nucleotide alpha hydrolases-like"/>
    <property type="match status" value="1"/>
</dbReference>
<dbReference type="Pfam" id="PF00582">
    <property type="entry name" value="Usp"/>
    <property type="match status" value="1"/>
</dbReference>
<comment type="caution">
    <text evidence="2">The sequence shown here is derived from an EMBL/GenBank/DDBJ whole genome shotgun (WGS) entry which is preliminary data.</text>
</comment>
<dbReference type="Proteomes" id="UP000051845">
    <property type="component" value="Unassembled WGS sequence"/>
</dbReference>
<dbReference type="CDD" id="cd00293">
    <property type="entry name" value="USP-like"/>
    <property type="match status" value="1"/>
</dbReference>
<dbReference type="Gene3D" id="3.40.50.620">
    <property type="entry name" value="HUPs"/>
    <property type="match status" value="1"/>
</dbReference>
<evidence type="ECO:0000313" key="3">
    <source>
        <dbReference type="Proteomes" id="UP000051845"/>
    </source>
</evidence>
<gene>
    <name evidence="2" type="ORF">FC82_GL001885</name>
</gene>
<protein>
    <recommendedName>
        <fullName evidence="1">UspA domain-containing protein</fullName>
    </recommendedName>
</protein>
<accession>A0A0R2BIR5</accession>
<dbReference type="RefSeq" id="WP_054759360.1">
    <property type="nucleotide sequence ID" value="NZ_AYYR01000039.1"/>
</dbReference>
<name>A0A0R2BIR5_SECCO</name>
<evidence type="ECO:0000313" key="2">
    <source>
        <dbReference type="EMBL" id="KRM76059.1"/>
    </source>
</evidence>
<dbReference type="PATRIC" id="fig|1423733.4.peg.1986"/>
<feature type="domain" description="UspA" evidence="1">
    <location>
        <begin position="12"/>
        <end position="153"/>
    </location>
</feature>
<proteinExistence type="predicted"/>
<evidence type="ECO:0000259" key="1">
    <source>
        <dbReference type="Pfam" id="PF00582"/>
    </source>
</evidence>
<organism evidence="2 3">
    <name type="scientific">Secundilactobacillus collinoides DSM 20515 = JCM 1123</name>
    <dbReference type="NCBI Taxonomy" id="1423733"/>
    <lineage>
        <taxon>Bacteria</taxon>
        <taxon>Bacillati</taxon>
        <taxon>Bacillota</taxon>
        <taxon>Bacilli</taxon>
        <taxon>Lactobacillales</taxon>
        <taxon>Lactobacillaceae</taxon>
        <taxon>Secundilactobacillus</taxon>
    </lineage>
</organism>